<dbReference type="GO" id="GO:0008982">
    <property type="term" value="F:protein-N(PI)-phosphohistidine-sugar phosphotransferase activity"/>
    <property type="evidence" value="ECO:0007669"/>
    <property type="project" value="InterPro"/>
</dbReference>
<feature type="transmembrane region" description="Helical" evidence="17">
    <location>
        <begin position="151"/>
        <end position="171"/>
    </location>
</feature>
<evidence type="ECO:0000256" key="5">
    <source>
        <dbReference type="ARBA" id="ARBA00022679"/>
    </source>
</evidence>
<dbReference type="GO" id="GO:0009401">
    <property type="term" value="P:phosphoenolpyruvate-dependent sugar phosphotransferase system"/>
    <property type="evidence" value="ECO:0007669"/>
    <property type="project" value="UniProtKB-KW"/>
</dbReference>
<dbReference type="PROSITE" id="PS01035">
    <property type="entry name" value="PTS_EIIB_TYPE_1_CYS"/>
    <property type="match status" value="1"/>
</dbReference>
<dbReference type="EMBL" id="JRWP01000026">
    <property type="protein sequence ID" value="KGY08358.1"/>
    <property type="molecule type" value="Genomic_DNA"/>
</dbReference>
<evidence type="ECO:0000256" key="3">
    <source>
        <dbReference type="ARBA" id="ARBA00022475"/>
    </source>
</evidence>
<dbReference type="RefSeq" id="WP_038191383.1">
    <property type="nucleotide sequence ID" value="NZ_JRWP01000026.1"/>
</dbReference>
<evidence type="ECO:0000259" key="19">
    <source>
        <dbReference type="PROSITE" id="PS51103"/>
    </source>
</evidence>
<keyword evidence="6" id="KW-0598">Phosphotransferase system</keyword>
<evidence type="ECO:0000256" key="17">
    <source>
        <dbReference type="SAM" id="Phobius"/>
    </source>
</evidence>
<dbReference type="InterPro" id="IPR018113">
    <property type="entry name" value="PTrfase_EIIB_Cys"/>
</dbReference>
<reference evidence="20 21" key="1">
    <citation type="submission" date="2014-10" db="EMBL/GenBank/DDBJ databases">
        <title>Genome sequencing of Vibrio sinaloensis T08.</title>
        <authorList>
            <person name="Chan K.-G."/>
            <person name="Mohamad N.I."/>
        </authorList>
    </citation>
    <scope>NUCLEOTIDE SEQUENCE [LARGE SCALE GENOMIC DNA]</scope>
    <source>
        <strain evidence="20 21">T08</strain>
    </source>
</reference>
<proteinExistence type="predicted"/>
<dbReference type="AlphaFoldDB" id="A0A0A5JK83"/>
<evidence type="ECO:0000256" key="16">
    <source>
        <dbReference type="PROSITE-ProRule" id="PRU00421"/>
    </source>
</evidence>
<feature type="domain" description="PTS EIIB type-1" evidence="18">
    <location>
        <begin position="9"/>
        <end position="92"/>
    </location>
</feature>
<comment type="caution">
    <text evidence="20">The sequence shown here is derived from an EMBL/GenBank/DDBJ whole genome shotgun (WGS) entry which is preliminary data.</text>
</comment>
<evidence type="ECO:0000256" key="12">
    <source>
        <dbReference type="ARBA" id="ARBA00039021"/>
    </source>
</evidence>
<evidence type="ECO:0000256" key="11">
    <source>
        <dbReference type="ARBA" id="ARBA00037346"/>
    </source>
</evidence>
<feature type="domain" description="PTS EIIC type-1" evidence="19">
    <location>
        <begin position="111"/>
        <end position="458"/>
    </location>
</feature>
<dbReference type="STRING" id="379097.SE23_08770"/>
<keyword evidence="4 20" id="KW-0762">Sugar transport</keyword>
<dbReference type="OrthoDB" id="9797715at2"/>
<dbReference type="CDD" id="cd00212">
    <property type="entry name" value="PTS_IIB_glc"/>
    <property type="match status" value="1"/>
</dbReference>
<dbReference type="InterPro" id="IPR013013">
    <property type="entry name" value="PTS_EIIC_1"/>
</dbReference>
<feature type="transmembrane region" description="Helical" evidence="17">
    <location>
        <begin position="324"/>
        <end position="344"/>
    </location>
</feature>
<comment type="catalytic activity">
    <reaction evidence="15">
        <text>N-acetyl-beta-D-muramate(out) + N(pros)-phospho-L-histidyl-[protein] = N-acetyl-beta-D-muramate 6-phosphate(in) + L-histidyl-[protein]</text>
        <dbReference type="Rhea" id="RHEA:33399"/>
        <dbReference type="Rhea" id="RHEA-COMP:9745"/>
        <dbReference type="Rhea" id="RHEA-COMP:9746"/>
        <dbReference type="ChEBI" id="CHEBI:29979"/>
        <dbReference type="ChEBI" id="CHEBI:58721"/>
        <dbReference type="ChEBI" id="CHEBI:64837"/>
        <dbReference type="ChEBI" id="CHEBI:64848"/>
        <dbReference type="EC" id="2.7.1.192"/>
    </reaction>
</comment>
<dbReference type="GO" id="GO:0005886">
    <property type="term" value="C:plasma membrane"/>
    <property type="evidence" value="ECO:0007669"/>
    <property type="project" value="UniProtKB-SubCell"/>
</dbReference>
<feature type="transmembrane region" description="Helical" evidence="17">
    <location>
        <begin position="109"/>
        <end position="131"/>
    </location>
</feature>
<evidence type="ECO:0000256" key="2">
    <source>
        <dbReference type="ARBA" id="ARBA00022448"/>
    </source>
</evidence>
<dbReference type="PROSITE" id="PS51098">
    <property type="entry name" value="PTS_EIIB_TYPE_1"/>
    <property type="match status" value="1"/>
</dbReference>
<dbReference type="InterPro" id="IPR036878">
    <property type="entry name" value="Glu_permease_IIB"/>
</dbReference>
<comment type="subcellular location">
    <subcellularLocation>
        <location evidence="1">Cell membrane</location>
        <topology evidence="1">Multi-pass membrane protein</topology>
    </subcellularLocation>
</comment>
<dbReference type="InterPro" id="IPR003352">
    <property type="entry name" value="PTS_EIIC"/>
</dbReference>
<keyword evidence="5" id="KW-0808">Transferase</keyword>
<keyword evidence="10 17" id="KW-0472">Membrane</keyword>
<feature type="transmembrane region" description="Helical" evidence="17">
    <location>
        <begin position="241"/>
        <end position="264"/>
    </location>
</feature>
<evidence type="ECO:0000256" key="6">
    <source>
        <dbReference type="ARBA" id="ARBA00022683"/>
    </source>
</evidence>
<evidence type="ECO:0000256" key="13">
    <source>
        <dbReference type="ARBA" id="ARBA00040399"/>
    </source>
</evidence>
<feature type="transmembrane region" description="Helical" evidence="17">
    <location>
        <begin position="356"/>
        <end position="375"/>
    </location>
</feature>
<dbReference type="GO" id="GO:0016301">
    <property type="term" value="F:kinase activity"/>
    <property type="evidence" value="ECO:0007669"/>
    <property type="project" value="UniProtKB-KW"/>
</dbReference>
<feature type="transmembrane region" description="Helical" evidence="17">
    <location>
        <begin position="183"/>
        <end position="200"/>
    </location>
</feature>
<evidence type="ECO:0000256" key="4">
    <source>
        <dbReference type="ARBA" id="ARBA00022597"/>
    </source>
</evidence>
<keyword evidence="2" id="KW-0813">Transport</keyword>
<feature type="transmembrane region" description="Helical" evidence="17">
    <location>
        <begin position="206"/>
        <end position="229"/>
    </location>
</feature>
<keyword evidence="9 17" id="KW-1133">Transmembrane helix</keyword>
<dbReference type="InterPro" id="IPR050558">
    <property type="entry name" value="PTS_Sugar-Specific_Components"/>
</dbReference>
<evidence type="ECO:0000313" key="21">
    <source>
        <dbReference type="Proteomes" id="UP000030451"/>
    </source>
</evidence>
<dbReference type="Proteomes" id="UP000030451">
    <property type="component" value="Unassembled WGS sequence"/>
</dbReference>
<gene>
    <name evidence="20" type="ORF">NM06_12930</name>
</gene>
<evidence type="ECO:0000256" key="1">
    <source>
        <dbReference type="ARBA" id="ARBA00004651"/>
    </source>
</evidence>
<evidence type="ECO:0000313" key="20">
    <source>
        <dbReference type="EMBL" id="KGY08358.1"/>
    </source>
</evidence>
<evidence type="ECO:0000256" key="8">
    <source>
        <dbReference type="ARBA" id="ARBA00022777"/>
    </source>
</evidence>
<dbReference type="SUPFAM" id="SSF55604">
    <property type="entry name" value="Glucose permease domain IIB"/>
    <property type="match status" value="1"/>
</dbReference>
<comment type="function">
    <text evidence="11">The phosphoenolpyruvate-dependent sugar phosphotransferase system (sugar PTS), a major carbohydrate active transport system, catalyzes the phosphorylation of incoming sugar substrates concomitantly with their translocation across the cell membrane. This system is involved in N-acetylmuramic acid (MurNAc) transport, yielding cytoplasmic MurNAc-6-P. Is also able to take up anhydro-N-acetylmuramic acid (anhMurNAc), but cannot phosphorylate the carbon 6, probably because of the 1,6-anhydro ring.</text>
</comment>
<feature type="transmembrane region" description="Helical" evidence="17">
    <location>
        <begin position="382"/>
        <end position="406"/>
    </location>
</feature>
<dbReference type="PANTHER" id="PTHR30175:SF3">
    <property type="entry name" value="PTS SYSTEM N-ACETYLMURAMIC ACID-SPECIFIC EIIBC COMPONENT"/>
    <property type="match status" value="1"/>
</dbReference>
<evidence type="ECO:0000259" key="18">
    <source>
        <dbReference type="PROSITE" id="PS51098"/>
    </source>
</evidence>
<keyword evidence="3" id="KW-1003">Cell membrane</keyword>
<feature type="transmembrane region" description="Helical" evidence="17">
    <location>
        <begin position="284"/>
        <end position="303"/>
    </location>
</feature>
<dbReference type="PROSITE" id="PS51103">
    <property type="entry name" value="PTS_EIIC_TYPE_1"/>
    <property type="match status" value="1"/>
</dbReference>
<protein>
    <recommendedName>
        <fullName evidence="13">PTS system N-acetylmuramic acid-specific EIIBC component</fullName>
        <ecNumber evidence="12">2.7.1.192</ecNumber>
    </recommendedName>
    <alternativeName>
        <fullName evidence="14">EIIBC-MurNAc</fullName>
    </alternativeName>
</protein>
<keyword evidence="8" id="KW-0418">Kinase</keyword>
<organism evidence="20 21">
    <name type="scientific">Photobacterium sp. (strain ATCC 43367)</name>
    <dbReference type="NCBI Taxonomy" id="379097"/>
    <lineage>
        <taxon>Bacteria</taxon>
        <taxon>Pseudomonadati</taxon>
        <taxon>Pseudomonadota</taxon>
        <taxon>Gammaproteobacteria</taxon>
        <taxon>Vibrionales</taxon>
        <taxon>Vibrionaceae</taxon>
        <taxon>Vibrio</taxon>
        <taxon>Vibrio oreintalis group</taxon>
    </lineage>
</organism>
<keyword evidence="7 17" id="KW-0812">Transmembrane</keyword>
<dbReference type="Pfam" id="PF02378">
    <property type="entry name" value="PTS_EIIC"/>
    <property type="match status" value="1"/>
</dbReference>
<accession>A0A0A5JK83</accession>
<feature type="active site" description="Phosphocysteine intermediate; for EIIB activity" evidence="16">
    <location>
        <position position="31"/>
    </location>
</feature>
<dbReference type="EC" id="2.7.1.192" evidence="12"/>
<name>A0A0A5JK83_PHOS4</name>
<dbReference type="Pfam" id="PF00367">
    <property type="entry name" value="PTS_EIIB"/>
    <property type="match status" value="1"/>
</dbReference>
<evidence type="ECO:0000256" key="9">
    <source>
        <dbReference type="ARBA" id="ARBA00022989"/>
    </source>
</evidence>
<evidence type="ECO:0000256" key="15">
    <source>
        <dbReference type="ARBA" id="ARBA00048265"/>
    </source>
</evidence>
<evidence type="ECO:0000256" key="14">
    <source>
        <dbReference type="ARBA" id="ARBA00043021"/>
    </source>
</evidence>
<dbReference type="GO" id="GO:0090588">
    <property type="term" value="F:protein-phosphocysteine-N-acetylmuramate phosphotransferase system transporter activity"/>
    <property type="evidence" value="ECO:0007669"/>
    <property type="project" value="TreeGrafter"/>
</dbReference>
<dbReference type="Gene3D" id="3.30.1360.60">
    <property type="entry name" value="Glucose permease domain IIB"/>
    <property type="match status" value="1"/>
</dbReference>
<feature type="transmembrane region" description="Helical" evidence="17">
    <location>
        <begin position="426"/>
        <end position="448"/>
    </location>
</feature>
<dbReference type="PANTHER" id="PTHR30175">
    <property type="entry name" value="PHOSPHOTRANSFERASE SYSTEM TRANSPORT PROTEIN"/>
    <property type="match status" value="1"/>
</dbReference>
<evidence type="ECO:0000256" key="7">
    <source>
        <dbReference type="ARBA" id="ARBA00022692"/>
    </source>
</evidence>
<dbReference type="InterPro" id="IPR001996">
    <property type="entry name" value="PTS_IIB_1"/>
</dbReference>
<sequence length="458" mass="47856">MANKIEHLEVIADHIEQHIGGFDNVLTLTNCMTRVRIVLKDRTQFNMDGLQDVEGIKGVVDAGEQYQIIVGMGTAAKVAGVLNKRMKGAGVEDQADHTPAKQPFSVRRALNTLAAIFVPTIPALIGCGLILGMVNIFKLTAPDFVAANPDIFTLFTVVGKAVFAVLSVMIGMNTAKELQASPAIGAVMAAVLAAPGLANIELFGNTLVPGGGGMFAVLLVCVFSSKFELWFRSHCKESLDLIFTPTITILVSAAMALFILQPIAHAVNVWLGDLVSVALLNESAGSVAVGGVLGGGFLFLLLTGLHQGLIPIHAQILETFGLNYLFPILAMGGMGQVGAAAYVYFKSNNQRLKKTITGALPIGVLGVGEPLLFGVSLPLGKTFIAGCIGGFAGGAMMAAFKIGIIIPFGTAGLSLIPLVGEGQIPSFLLAVLCAWVVGFVASMLLGFSDPVEKPAKSR</sequence>
<evidence type="ECO:0000256" key="10">
    <source>
        <dbReference type="ARBA" id="ARBA00023136"/>
    </source>
</evidence>